<organism evidence="1 2">
    <name type="scientific">Leucobacter coleopterorum</name>
    <dbReference type="NCBI Taxonomy" id="2714933"/>
    <lineage>
        <taxon>Bacteria</taxon>
        <taxon>Bacillati</taxon>
        <taxon>Actinomycetota</taxon>
        <taxon>Actinomycetes</taxon>
        <taxon>Micrococcales</taxon>
        <taxon>Microbacteriaceae</taxon>
        <taxon>Leucobacter</taxon>
    </lineage>
</organism>
<dbReference type="EMBL" id="CP049933">
    <property type="protein sequence ID" value="QIM19556.1"/>
    <property type="molecule type" value="Genomic_DNA"/>
</dbReference>
<accession>A0ABX6JZ23</accession>
<dbReference type="RefSeq" id="WP_166331798.1">
    <property type="nucleotide sequence ID" value="NZ_CP049933.1"/>
</dbReference>
<dbReference type="Pfam" id="PF19654">
    <property type="entry name" value="DUF6157"/>
    <property type="match status" value="1"/>
</dbReference>
<name>A0ABX6JZ23_9MICO</name>
<evidence type="ECO:0000313" key="2">
    <source>
        <dbReference type="Proteomes" id="UP000503441"/>
    </source>
</evidence>
<proteinExistence type="predicted"/>
<dbReference type="InterPro" id="IPR046155">
    <property type="entry name" value="DUF6157"/>
</dbReference>
<keyword evidence="2" id="KW-1185">Reference proteome</keyword>
<gene>
    <name evidence="1" type="ORF">G7066_15000</name>
</gene>
<dbReference type="Proteomes" id="UP000503441">
    <property type="component" value="Chromosome"/>
</dbReference>
<reference evidence="1 2" key="1">
    <citation type="submission" date="2020-03" db="EMBL/GenBank/DDBJ databases">
        <title>Leucobacter sp. nov., isolated from beetles.</title>
        <authorList>
            <person name="Hyun D.-W."/>
            <person name="Bae J.-W."/>
        </authorList>
    </citation>
    <scope>NUCLEOTIDE SEQUENCE [LARGE SCALE GENOMIC DNA]</scope>
    <source>
        <strain evidence="1 2">HDW9A</strain>
    </source>
</reference>
<evidence type="ECO:0000313" key="1">
    <source>
        <dbReference type="EMBL" id="QIM19556.1"/>
    </source>
</evidence>
<protein>
    <submittedName>
        <fullName evidence="1">Uncharacterized protein</fullName>
    </submittedName>
</protein>
<sequence length="136" mass="15048">MGTTNYISTFIQVAEDCPELDAQEPPLGSKAPSIAELQYQLISEHPYELTSDDVLFEVHAIRKGIPAEKKREEREAFFAKSQACLRASPLGKRYGWGVHSDAAGRVALVPLGSNEYRALAEDASVKQLRAMRSKRA</sequence>